<proteinExistence type="predicted"/>
<accession>A0A8S3WL64</accession>
<protein>
    <submittedName>
        <fullName evidence="1">(apollo) hypothetical protein</fullName>
    </submittedName>
</protein>
<keyword evidence="2" id="KW-1185">Reference proteome</keyword>
<reference evidence="1" key="1">
    <citation type="submission" date="2021-04" db="EMBL/GenBank/DDBJ databases">
        <authorList>
            <person name="Tunstrom K."/>
        </authorList>
    </citation>
    <scope>NUCLEOTIDE SEQUENCE</scope>
</reference>
<evidence type="ECO:0000313" key="2">
    <source>
        <dbReference type="Proteomes" id="UP000691718"/>
    </source>
</evidence>
<comment type="caution">
    <text evidence="1">The sequence shown here is derived from an EMBL/GenBank/DDBJ whole genome shotgun (WGS) entry which is preliminary data.</text>
</comment>
<gene>
    <name evidence="1" type="ORF">PAPOLLO_LOCUS7645</name>
</gene>
<dbReference type="Proteomes" id="UP000691718">
    <property type="component" value="Unassembled WGS sequence"/>
</dbReference>
<sequence length="81" mass="8775">MAGDAAPQATDQLPCVEAAMDLPVVVDSDDDEMFSHELEQVRSILEEAILETLSMPLKNRSRLPRKPLSFAQAKSGCSEGS</sequence>
<evidence type="ECO:0000313" key="1">
    <source>
        <dbReference type="EMBL" id="CAG4966600.1"/>
    </source>
</evidence>
<dbReference type="EMBL" id="CAJQZP010000528">
    <property type="protein sequence ID" value="CAG4966600.1"/>
    <property type="molecule type" value="Genomic_DNA"/>
</dbReference>
<dbReference type="AlphaFoldDB" id="A0A8S3WL64"/>
<organism evidence="1 2">
    <name type="scientific">Parnassius apollo</name>
    <name type="common">Apollo butterfly</name>
    <name type="synonym">Papilio apollo</name>
    <dbReference type="NCBI Taxonomy" id="110799"/>
    <lineage>
        <taxon>Eukaryota</taxon>
        <taxon>Metazoa</taxon>
        <taxon>Ecdysozoa</taxon>
        <taxon>Arthropoda</taxon>
        <taxon>Hexapoda</taxon>
        <taxon>Insecta</taxon>
        <taxon>Pterygota</taxon>
        <taxon>Neoptera</taxon>
        <taxon>Endopterygota</taxon>
        <taxon>Lepidoptera</taxon>
        <taxon>Glossata</taxon>
        <taxon>Ditrysia</taxon>
        <taxon>Papilionoidea</taxon>
        <taxon>Papilionidae</taxon>
        <taxon>Parnassiinae</taxon>
        <taxon>Parnassini</taxon>
        <taxon>Parnassius</taxon>
        <taxon>Parnassius</taxon>
    </lineage>
</organism>
<name>A0A8S3WL64_PARAO</name>
<dbReference type="OrthoDB" id="2194416at2759"/>